<dbReference type="PANTHER" id="PTHR12192:SF2">
    <property type="entry name" value="GLUTATHIONE-SPECIFIC GAMMA-GLUTAMYLCYCLOTRANSFERASE 2"/>
    <property type="match status" value="1"/>
</dbReference>
<dbReference type="GeneID" id="36290988"/>
<dbReference type="PANTHER" id="PTHR12192">
    <property type="entry name" value="CATION TRANSPORT PROTEIN CHAC-RELATED"/>
    <property type="match status" value="1"/>
</dbReference>
<gene>
    <name evidence="3" type="ORF">VC83_07945</name>
</gene>
<keyword evidence="2" id="KW-0456">Lyase</keyword>
<accession>A0A177A195</accession>
<evidence type="ECO:0000313" key="3">
    <source>
        <dbReference type="EMBL" id="OAF55928.1"/>
    </source>
</evidence>
<protein>
    <recommendedName>
        <fullName evidence="1">glutathione-specific gamma-glutamylcyclotransferase</fullName>
        <ecNumber evidence="1">4.3.2.7</ecNumber>
    </recommendedName>
</protein>
<dbReference type="InterPro" id="IPR036568">
    <property type="entry name" value="GGCT-like_sf"/>
</dbReference>
<dbReference type="SUPFAM" id="SSF110857">
    <property type="entry name" value="Gamma-glutamyl cyclotransferase-like"/>
    <property type="match status" value="1"/>
</dbReference>
<dbReference type="InterPro" id="IPR013024">
    <property type="entry name" value="GGCT-like"/>
</dbReference>
<dbReference type="CDD" id="cd06661">
    <property type="entry name" value="GGCT_like"/>
    <property type="match status" value="1"/>
</dbReference>
<dbReference type="eggNOG" id="KOG3182">
    <property type="taxonomic scope" value="Eukaryota"/>
</dbReference>
<dbReference type="EMBL" id="KV441406">
    <property type="protein sequence ID" value="OAF55928.1"/>
    <property type="molecule type" value="Genomic_DNA"/>
</dbReference>
<dbReference type="AlphaFoldDB" id="A0A177A195"/>
<dbReference type="GO" id="GO:0005737">
    <property type="term" value="C:cytoplasm"/>
    <property type="evidence" value="ECO:0007669"/>
    <property type="project" value="TreeGrafter"/>
</dbReference>
<dbReference type="EC" id="4.3.2.7" evidence="1"/>
<proteinExistence type="predicted"/>
<dbReference type="OrthoDB" id="1933483at2759"/>
<dbReference type="InterPro" id="IPR006840">
    <property type="entry name" value="ChaC"/>
</dbReference>
<evidence type="ECO:0000256" key="2">
    <source>
        <dbReference type="ARBA" id="ARBA00023239"/>
    </source>
</evidence>
<dbReference type="Proteomes" id="UP000077154">
    <property type="component" value="Unassembled WGS sequence"/>
</dbReference>
<dbReference type="VEuPathDB" id="FungiDB:GMDG_04710"/>
<sequence length="244" mass="27562">MATEQTTPEASEAFWLFGYGSLLWKPPPHFDQRLTGYITNYVRRFWQESHDHRGTPTHPGRVVTLLTHAHWSTLADVHAAPDKVWGAAYHIPSSHAAEVRDYLDIREINGYSIDYISFFPSEATGGEVVGEERQKVEEGEEREERGRIKALLYIGTPDNPQFTGPQDVDELAARIAGCEGPSGRNAEYLFNLEEVLGEWGGMNMWVIWREGEGVLGRERRLEEVVVVGKGKGGGEHDEEEEVER</sequence>
<organism evidence="3">
    <name type="scientific">Pseudogymnoascus destructans</name>
    <dbReference type="NCBI Taxonomy" id="655981"/>
    <lineage>
        <taxon>Eukaryota</taxon>
        <taxon>Fungi</taxon>
        <taxon>Dikarya</taxon>
        <taxon>Ascomycota</taxon>
        <taxon>Pezizomycotina</taxon>
        <taxon>Leotiomycetes</taxon>
        <taxon>Thelebolales</taxon>
        <taxon>Thelebolaceae</taxon>
        <taxon>Pseudogymnoascus</taxon>
    </lineage>
</organism>
<dbReference type="GO" id="GO:0061928">
    <property type="term" value="F:glutathione specific gamma-glutamylcyclotransferase activity"/>
    <property type="evidence" value="ECO:0007669"/>
    <property type="project" value="UniProtKB-EC"/>
</dbReference>
<dbReference type="RefSeq" id="XP_024321227.1">
    <property type="nucleotide sequence ID" value="XM_024471508.1"/>
</dbReference>
<name>A0A177A195_9PEZI</name>
<reference evidence="3" key="1">
    <citation type="submission" date="2016-03" db="EMBL/GenBank/DDBJ databases">
        <title>Updated assembly of Pseudogymnoascus destructans, the fungus causing white-nose syndrome of bats.</title>
        <authorList>
            <person name="Palmer J.M."/>
            <person name="Drees K.P."/>
            <person name="Foster J.T."/>
            <person name="Lindner D.L."/>
        </authorList>
    </citation>
    <scope>NUCLEOTIDE SEQUENCE [LARGE SCALE GENOMIC DNA]</scope>
    <source>
        <strain evidence="3">20631-21</strain>
    </source>
</reference>
<dbReference type="Pfam" id="PF04752">
    <property type="entry name" value="ChaC"/>
    <property type="match status" value="1"/>
</dbReference>
<dbReference type="GO" id="GO:0006751">
    <property type="term" value="P:glutathione catabolic process"/>
    <property type="evidence" value="ECO:0007669"/>
    <property type="project" value="InterPro"/>
</dbReference>
<dbReference type="Gene3D" id="3.10.490.10">
    <property type="entry name" value="Gamma-glutamyl cyclotransferase-like"/>
    <property type="match status" value="1"/>
</dbReference>
<evidence type="ECO:0000256" key="1">
    <source>
        <dbReference type="ARBA" id="ARBA00012344"/>
    </source>
</evidence>